<evidence type="ECO:0000313" key="1">
    <source>
        <dbReference type="EMBL" id="SMG00733.1"/>
    </source>
</evidence>
<evidence type="ECO:0000313" key="2">
    <source>
        <dbReference type="Proteomes" id="UP000198460"/>
    </source>
</evidence>
<gene>
    <name evidence="1" type="ORF">BSIN_0383</name>
</gene>
<dbReference type="AlphaFoldDB" id="A0A238H6Q1"/>
<organism evidence="1 2">
    <name type="scientific">Burkholderia singularis</name>
    <dbReference type="NCBI Taxonomy" id="1503053"/>
    <lineage>
        <taxon>Bacteria</taxon>
        <taxon>Pseudomonadati</taxon>
        <taxon>Pseudomonadota</taxon>
        <taxon>Betaproteobacteria</taxon>
        <taxon>Burkholderiales</taxon>
        <taxon>Burkholderiaceae</taxon>
        <taxon>Burkholderia</taxon>
        <taxon>pseudomallei group</taxon>
    </lineage>
</organism>
<sequence>MQAGCRISVSTRSGFTRLIEKIDLRKNDLPMLHAKKITDTKE</sequence>
<dbReference type="Proteomes" id="UP000198460">
    <property type="component" value="Unassembled WGS sequence"/>
</dbReference>
<reference evidence="1 2" key="1">
    <citation type="submission" date="2017-04" db="EMBL/GenBank/DDBJ databases">
        <authorList>
            <person name="Afonso C.L."/>
            <person name="Miller P.J."/>
            <person name="Scott M.A."/>
            <person name="Spackman E."/>
            <person name="Goraichik I."/>
            <person name="Dimitrov K.M."/>
            <person name="Suarez D.L."/>
            <person name="Swayne D.E."/>
        </authorList>
    </citation>
    <scope>NUCLEOTIDE SEQUENCE [LARGE SCALE GENOMIC DNA]</scope>
    <source>
        <strain evidence="1">LMG 28154</strain>
    </source>
</reference>
<name>A0A238H6Q1_9BURK</name>
<dbReference type="EMBL" id="FXAN01000061">
    <property type="protein sequence ID" value="SMG00733.1"/>
    <property type="molecule type" value="Genomic_DNA"/>
</dbReference>
<proteinExistence type="predicted"/>
<protein>
    <submittedName>
        <fullName evidence="1">Uncharacterized protein</fullName>
    </submittedName>
</protein>
<accession>A0A238H6Q1</accession>